<name>A0ABT4AP36_9BACT</name>
<gene>
    <name evidence="2" type="ORF">OV287_50015</name>
</gene>
<evidence type="ECO:0000313" key="2">
    <source>
        <dbReference type="EMBL" id="MCY1082614.1"/>
    </source>
</evidence>
<proteinExistence type="predicted"/>
<keyword evidence="1" id="KW-0732">Signal</keyword>
<reference evidence="2 3" key="1">
    <citation type="submission" date="2022-11" db="EMBL/GenBank/DDBJ databases">
        <title>Minimal conservation of predation-associated metabolite biosynthetic gene clusters underscores biosynthetic potential of Myxococcota including descriptions for ten novel species: Archangium lansinium sp. nov., Myxococcus landrumus sp. nov., Nannocystis bai.</title>
        <authorList>
            <person name="Ahearne A."/>
            <person name="Stevens C."/>
            <person name="Phillips K."/>
        </authorList>
    </citation>
    <scope>NUCLEOTIDE SEQUENCE [LARGE SCALE GENOMIC DNA]</scope>
    <source>
        <strain evidence="2 3">MIWBW</strain>
    </source>
</reference>
<evidence type="ECO:0000313" key="3">
    <source>
        <dbReference type="Proteomes" id="UP001207654"/>
    </source>
</evidence>
<dbReference type="Proteomes" id="UP001207654">
    <property type="component" value="Unassembled WGS sequence"/>
</dbReference>
<organism evidence="2 3">
    <name type="scientific">Archangium lansingense</name>
    <dbReference type="NCBI Taxonomy" id="2995310"/>
    <lineage>
        <taxon>Bacteria</taxon>
        <taxon>Pseudomonadati</taxon>
        <taxon>Myxococcota</taxon>
        <taxon>Myxococcia</taxon>
        <taxon>Myxococcales</taxon>
        <taxon>Cystobacterineae</taxon>
        <taxon>Archangiaceae</taxon>
        <taxon>Archangium</taxon>
    </lineage>
</organism>
<feature type="signal peptide" evidence="1">
    <location>
        <begin position="1"/>
        <end position="18"/>
    </location>
</feature>
<evidence type="ECO:0000256" key="1">
    <source>
        <dbReference type="SAM" id="SignalP"/>
    </source>
</evidence>
<sequence length="511" mass="55138">MSHASKLLLLSCLTCAFACTVPTIEELDKEHPIEKCSAEHNTCAPGSVCFEDQCIPYEGLDCKPGDRRACGSSVGECRPGTELCGADGTFGACQPEVGPVRETCDGKDNDCDGSADNWKGALELTRNHDNSAPAAAVAVRRSSDDTRGTLLTLTSEDGKLVTRTLGADGTWMQAKTFAHPQMSFKMPVLAAHGDTVAAAWLGVKSPVGTEPFVHQVLLTLMDGSGFPITTQVLDIPHVEPFDSSIPVQQLRVAINKSHVLVLILAANKSFAVIVSRNLDAGSRKGPIALGTVHPSWPEDRWFSATVGGKGEEFLVAYERYSMLPSGGVITKSNYTLTITNEGALGLEHLINNDPDVHSPFMLPLQGDPWEHTVYFVAADTSSDSSWIASLRCQERGCAQQQQEFFSYGHRIRRMQLVAQPGAAIPENALLRWQDSNMRSHALTAVTFADKAPSYTELQPPGQPTLSESLIVMPDSIHHLLYNQDLPPPSTVSSLAVGFSVTEAHVLTFCNP</sequence>
<keyword evidence="3" id="KW-1185">Reference proteome</keyword>
<protein>
    <submittedName>
        <fullName evidence="2">Metal-binding motif-containing protein</fullName>
    </submittedName>
</protein>
<feature type="chain" id="PRO_5046350389" evidence="1">
    <location>
        <begin position="19"/>
        <end position="511"/>
    </location>
</feature>
<comment type="caution">
    <text evidence="2">The sequence shown here is derived from an EMBL/GenBank/DDBJ whole genome shotgun (WGS) entry which is preliminary data.</text>
</comment>
<dbReference type="RefSeq" id="WP_267541174.1">
    <property type="nucleotide sequence ID" value="NZ_JAPNKA010000001.1"/>
</dbReference>
<accession>A0ABT4AP36</accession>
<dbReference type="EMBL" id="JAPNKA010000001">
    <property type="protein sequence ID" value="MCY1082614.1"/>
    <property type="molecule type" value="Genomic_DNA"/>
</dbReference>